<keyword evidence="3" id="KW-0479">Metal-binding</keyword>
<dbReference type="Gene3D" id="1.20.120.50">
    <property type="entry name" value="Hemerythrin-like"/>
    <property type="match status" value="1"/>
</dbReference>
<proteinExistence type="inferred from homology"/>
<dbReference type="Pfam" id="PF01814">
    <property type="entry name" value="Hemerythrin"/>
    <property type="match status" value="1"/>
</dbReference>
<reference evidence="6" key="1">
    <citation type="submission" date="2022-06" db="EMBL/GenBank/DDBJ databases">
        <title>Helicobacter colisuis sp. nov.</title>
        <authorList>
            <person name="Papic B."/>
            <person name="Gruntar I."/>
        </authorList>
    </citation>
    <scope>NUCLEOTIDE SEQUENCE</scope>
    <source>
        <strain evidence="6">11154-15</strain>
    </source>
</reference>
<evidence type="ECO:0000313" key="6">
    <source>
        <dbReference type="EMBL" id="MCL9819625.1"/>
    </source>
</evidence>
<dbReference type="InterPro" id="IPR012312">
    <property type="entry name" value="Hemerythrin-like"/>
</dbReference>
<evidence type="ECO:0000256" key="1">
    <source>
        <dbReference type="ARBA" id="ARBA00010587"/>
    </source>
</evidence>
<dbReference type="PANTHER" id="PTHR37164">
    <property type="entry name" value="BACTERIOHEMERYTHRIN"/>
    <property type="match status" value="1"/>
</dbReference>
<sequence>MLEWSEEFSVKNQLLDDQHKYFFQCLAIANRLANSPIENKEKLLLALINRFLEYTITHFKDEEAYMDRVCFPFAEQHKRLHKGLINILQNFKIDSKDIQKSCEKFYGFSKNWLVNHILNEDKRLEAYHNHLIDVGEIPYSLEQQTKIIALSQNIHRIEEQKHHNYICLCHTKVFEVCDSLHEMMQTKRTFLRCKVCKQPLVLIDERLQEEQYYKMLIKKYFQ</sequence>
<evidence type="ECO:0000256" key="3">
    <source>
        <dbReference type="ARBA" id="ARBA00022723"/>
    </source>
</evidence>
<accession>A0ABT0TUM9</accession>
<dbReference type="EMBL" id="JAMOKX010000004">
    <property type="protein sequence ID" value="MCL9819625.1"/>
    <property type="molecule type" value="Genomic_DNA"/>
</dbReference>
<dbReference type="CDD" id="cd12107">
    <property type="entry name" value="Hemerythrin"/>
    <property type="match status" value="1"/>
</dbReference>
<dbReference type="PANTHER" id="PTHR37164:SF1">
    <property type="entry name" value="BACTERIOHEMERYTHRIN"/>
    <property type="match status" value="1"/>
</dbReference>
<dbReference type="InterPro" id="IPR012827">
    <property type="entry name" value="Hemerythrin_metal-bd"/>
</dbReference>
<comment type="caution">
    <text evidence="6">The sequence shown here is derived from an EMBL/GenBank/DDBJ whole genome shotgun (WGS) entry which is preliminary data.</text>
</comment>
<keyword evidence="2" id="KW-0813">Transport</keyword>
<gene>
    <name evidence="6" type="ORF">NCR95_05525</name>
</gene>
<evidence type="ECO:0000259" key="5">
    <source>
        <dbReference type="Pfam" id="PF01814"/>
    </source>
</evidence>
<dbReference type="SUPFAM" id="SSF47188">
    <property type="entry name" value="Hemerythrin-like"/>
    <property type="match status" value="1"/>
</dbReference>
<comment type="similarity">
    <text evidence="1">Belongs to the hemerythrin family.</text>
</comment>
<evidence type="ECO:0000256" key="2">
    <source>
        <dbReference type="ARBA" id="ARBA00022621"/>
    </source>
</evidence>
<name>A0ABT0TUM9_9HELI</name>
<protein>
    <submittedName>
        <fullName evidence="6">Hemerythrin family protein</fullName>
    </submittedName>
</protein>
<dbReference type="InterPro" id="IPR035938">
    <property type="entry name" value="Hemerythrin-like_sf"/>
</dbReference>
<dbReference type="PROSITE" id="PS00550">
    <property type="entry name" value="HEMERYTHRINS"/>
    <property type="match status" value="1"/>
</dbReference>
<keyword evidence="4" id="KW-0408">Iron</keyword>
<evidence type="ECO:0000256" key="4">
    <source>
        <dbReference type="ARBA" id="ARBA00023004"/>
    </source>
</evidence>
<dbReference type="Proteomes" id="UP001057522">
    <property type="component" value="Unassembled WGS sequence"/>
</dbReference>
<dbReference type="RefSeq" id="WP_250604376.1">
    <property type="nucleotide sequence ID" value="NZ_JAMOKX010000004.1"/>
</dbReference>
<keyword evidence="7" id="KW-1185">Reference proteome</keyword>
<organism evidence="6 7">
    <name type="scientific">Helicobacter colisuis</name>
    <dbReference type="NCBI Taxonomy" id="2949739"/>
    <lineage>
        <taxon>Bacteria</taxon>
        <taxon>Pseudomonadati</taxon>
        <taxon>Campylobacterota</taxon>
        <taxon>Epsilonproteobacteria</taxon>
        <taxon>Campylobacterales</taxon>
        <taxon>Helicobacteraceae</taxon>
        <taxon>Helicobacter</taxon>
    </lineage>
</organism>
<feature type="domain" description="Hemerythrin-like" evidence="5">
    <location>
        <begin position="13"/>
        <end position="124"/>
    </location>
</feature>
<keyword evidence="2" id="KW-0561">Oxygen transport</keyword>
<evidence type="ECO:0000313" key="7">
    <source>
        <dbReference type="Proteomes" id="UP001057522"/>
    </source>
</evidence>
<dbReference type="NCBIfam" id="TIGR02481">
    <property type="entry name" value="hemeryth_dom"/>
    <property type="match status" value="1"/>
</dbReference>
<dbReference type="InterPro" id="IPR016131">
    <property type="entry name" value="Haemerythrin_Fe_BS"/>
</dbReference>
<dbReference type="InterPro" id="IPR050669">
    <property type="entry name" value="Hemerythrin"/>
</dbReference>